<dbReference type="PROSITE" id="PS50082">
    <property type="entry name" value="WD_REPEATS_2"/>
    <property type="match status" value="4"/>
</dbReference>
<dbReference type="InterPro" id="IPR029033">
    <property type="entry name" value="His_PPase_superfam"/>
</dbReference>
<sequence length="1482" mass="161516">MPYKLSETLKAHTSDVRALSTPTDQLILSSSRDSTAISWQRSPSDQQFKPEVVIRAGSRYVNSVAYIAPTPDAPKGYVVTGGQDAVINIFNLETAKDDPDFCLLGHLENICTLDVTPVGTIISGSWDKTAKVWKNFNLTHDLKGHQQSVWAVLAIDEEQYLTGSADKTIKLWQQHKALHTFTGHTDAVRGLALIPDIGFASCSNDSEIRVWTFGGDHVYSLSGHTSFVYSLSVLPSGDIVSSGEDRTVRVWKDGECSQTIVHPAISVWAVSTLPNGDIVSGCSDGVVRVFSESEERWAPAEALKTYDEQVASQALPLQQVGDVKKSDLPGLEALTTPGKKSGEVKMVKNGELVEAHQWDSTNFTWQKIGDVVDAVGSGRKQLYQGKEYDYVFDVDIKDGVPPLKLPYNVSENPYTAAQRFLQSNDLPLSYIDEVVKFIETNTAGVKIGGASEEYVDPFTGASRYRSTTSAPAASTASDYVDPFTGASRYVSSQSGASSGSAAQSQYADPFTGASRYVASPAAASSAPSASSGDPFTGASRYSGATQVSQPAAAAAPVPAAKIIPAVRSYHSLIHMRSVWFSNAVLFVQPKLVTFKQANVRAMQSKLFQFDDALRHEISTSSLAMYPDETQTVEETFLYLTQLTSTPPVRPPSPLTVAHVEAIISILDRWPPSQRFPVIDLSRLLVGFCPEAFGGEGSGLEPNVLKERFAEALFQAAEWGSGWTPPLPKARETNMLLVLRTLANVFKEEEEGKGKDADVDMDGGAEESWLDKVLETLGLAPYEVFNKTQRVAFATFLFNLSCQGLRTPLGTLTRDQAVGLINRILEQETADSEAVYRALVALGNLAYAAKSSRKGLNAAQTGEIGQCLQALPGRFPEARVENICMSKAIARIYLVRHGETQENRDGIIQGQRDTMLNQLGEEQARMVGERLKEEKIDWAVSSDLQRAVKTAEAILVHHVDVRLDTDTELRERSMGDMEGRAGIEMRLDAATGGETGAAFRERTMRWWNKRMLGHGLSRRKEMGVETLTVVVSTHGGFITTLVRALVDSRKARGCMSITSRCFNASVTVIEIGENRKGTITAYGDVTHLSLHPSHSESESGSNADFNTLAAFIKAEGEPTFLESYKWFFLGSYFNVLLVFVPLSVIAHHLHWDAALRFTFSFFAIMPLAKLLGDSTEQMSAKLGQTLAGLLNASFGNAVEIIVGVAALLQDQVRIVQTSMLGSILSNILLVLGCSFLAAGVKRSESLFQVTAAQASSSVSPPPHTSTGKHLAHSQKAYDFGLYQGTAVVLLLIYIAYLYFQLKSHAHLYIPDHTPEEEEPKMSVISASISLLVVTVVTSFCADYLVASIEEFAERYHVPKAFIGLILLPIVANAAEHVTSVWMAMKDQMELTITICVGSSIQIASFVVPLLVIVGWISGHELTLFFANFETIVLFVSVLLVNTLIQDGKSNYMEGLMLVSLYFVISLAGAVSLRTSFSFCMQSS</sequence>
<feature type="transmembrane region" description="Helical" evidence="13">
    <location>
        <begin position="1389"/>
        <end position="1415"/>
    </location>
</feature>
<dbReference type="PROSITE" id="PS51394">
    <property type="entry name" value="PFU"/>
    <property type="match status" value="1"/>
</dbReference>
<evidence type="ECO:0000256" key="5">
    <source>
        <dbReference type="ARBA" id="ARBA00022574"/>
    </source>
</evidence>
<feature type="active site" description="Proton donor/acceptor" evidence="10">
    <location>
        <position position="970"/>
    </location>
</feature>
<feature type="transmembrane region" description="Helical" evidence="13">
    <location>
        <begin position="1183"/>
        <end position="1207"/>
    </location>
</feature>
<evidence type="ECO:0000256" key="10">
    <source>
        <dbReference type="PIRSR" id="PIRSR613078-1"/>
    </source>
</evidence>
<dbReference type="GO" id="GO:0016020">
    <property type="term" value="C:membrane"/>
    <property type="evidence" value="ECO:0007669"/>
    <property type="project" value="UniProtKB-SubCell"/>
</dbReference>
<protein>
    <recommendedName>
        <fullName evidence="18">Phospholipase A-2-activating protein</fullName>
    </recommendedName>
</protein>
<evidence type="ECO:0000313" key="17">
    <source>
        <dbReference type="Proteomes" id="UP000283269"/>
    </source>
</evidence>
<dbReference type="GO" id="GO:0005737">
    <property type="term" value="C:cytoplasm"/>
    <property type="evidence" value="ECO:0007669"/>
    <property type="project" value="UniProtKB-SubCell"/>
</dbReference>
<feature type="repeat" description="WD" evidence="12">
    <location>
        <begin position="103"/>
        <end position="134"/>
    </location>
</feature>
<dbReference type="OrthoDB" id="10265988at2759"/>
<keyword evidence="5 12" id="KW-0853">WD repeat</keyword>
<feature type="transmembrane region" description="Helical" evidence="13">
    <location>
        <begin position="1219"/>
        <end position="1239"/>
    </location>
</feature>
<feature type="repeat" description="WD" evidence="12">
    <location>
        <begin position="181"/>
        <end position="211"/>
    </location>
</feature>
<evidence type="ECO:0000256" key="7">
    <source>
        <dbReference type="ARBA" id="ARBA00022737"/>
    </source>
</evidence>
<dbReference type="InterPro" id="IPR013078">
    <property type="entry name" value="His_Pase_superF_clade-1"/>
</dbReference>
<dbReference type="InterPro" id="IPR013535">
    <property type="entry name" value="PUL_dom"/>
</dbReference>
<feature type="transmembrane region" description="Helical" evidence="13">
    <location>
        <begin position="1421"/>
        <end position="1442"/>
    </location>
</feature>
<dbReference type="InParanoid" id="A0A409VPH7"/>
<dbReference type="InterPro" id="IPR038122">
    <property type="entry name" value="PFU_sf"/>
</dbReference>
<feature type="active site" description="Tele-phosphohistidine intermediate" evidence="10">
    <location>
        <position position="896"/>
    </location>
</feature>
<evidence type="ECO:0000256" key="9">
    <source>
        <dbReference type="ARBA" id="ARBA00023136"/>
    </source>
</evidence>
<feature type="binding site" evidence="11">
    <location>
        <begin position="895"/>
        <end position="902"/>
    </location>
    <ligand>
        <name>substrate</name>
    </ligand>
</feature>
<evidence type="ECO:0008006" key="18">
    <source>
        <dbReference type="Google" id="ProtNLM"/>
    </source>
</evidence>
<dbReference type="InterPro" id="IPR015155">
    <property type="entry name" value="PFU"/>
</dbReference>
<evidence type="ECO:0000313" key="16">
    <source>
        <dbReference type="EMBL" id="PPQ68147.1"/>
    </source>
</evidence>
<keyword evidence="17" id="KW-1185">Reference proteome</keyword>
<dbReference type="GO" id="GO:0015369">
    <property type="term" value="F:calcium:proton antiporter activity"/>
    <property type="evidence" value="ECO:0007669"/>
    <property type="project" value="InterPro"/>
</dbReference>
<dbReference type="Pfam" id="PF01699">
    <property type="entry name" value="Na_Ca_ex"/>
    <property type="match status" value="2"/>
</dbReference>
<dbReference type="Gene3D" id="2.130.10.10">
    <property type="entry name" value="YVTN repeat-like/Quinoprotein amine dehydrogenase"/>
    <property type="match status" value="1"/>
</dbReference>
<feature type="transmembrane region" description="Helical" evidence="13">
    <location>
        <begin position="1278"/>
        <end position="1298"/>
    </location>
</feature>
<dbReference type="GO" id="GO:0010992">
    <property type="term" value="P:ubiquitin recycling"/>
    <property type="evidence" value="ECO:0007669"/>
    <property type="project" value="TreeGrafter"/>
</dbReference>
<feature type="transmembrane region" description="Helical" evidence="13">
    <location>
        <begin position="1327"/>
        <end position="1347"/>
    </location>
</feature>
<proteinExistence type="inferred from homology"/>
<dbReference type="STRING" id="93625.A0A409VPH7"/>
<evidence type="ECO:0000256" key="8">
    <source>
        <dbReference type="ARBA" id="ARBA00022989"/>
    </source>
</evidence>
<dbReference type="SUPFAM" id="SSF50978">
    <property type="entry name" value="WD40 repeat-like"/>
    <property type="match status" value="1"/>
</dbReference>
<organism evidence="16 17">
    <name type="scientific">Psilocybe cyanescens</name>
    <dbReference type="NCBI Taxonomy" id="93625"/>
    <lineage>
        <taxon>Eukaryota</taxon>
        <taxon>Fungi</taxon>
        <taxon>Dikarya</taxon>
        <taxon>Basidiomycota</taxon>
        <taxon>Agaricomycotina</taxon>
        <taxon>Agaricomycetes</taxon>
        <taxon>Agaricomycetidae</taxon>
        <taxon>Agaricales</taxon>
        <taxon>Agaricineae</taxon>
        <taxon>Strophariaceae</taxon>
        <taxon>Psilocybe</taxon>
    </lineage>
</organism>
<dbReference type="NCBIfam" id="TIGR00846">
    <property type="entry name" value="caca2"/>
    <property type="match status" value="1"/>
</dbReference>
<feature type="repeat" description="WD" evidence="12">
    <location>
        <begin position="221"/>
        <end position="252"/>
    </location>
</feature>
<dbReference type="Gene3D" id="1.25.10.10">
    <property type="entry name" value="Leucine-rich Repeat Variant"/>
    <property type="match status" value="1"/>
</dbReference>
<dbReference type="NCBIfam" id="TIGR00378">
    <property type="entry name" value="cax"/>
    <property type="match status" value="1"/>
</dbReference>
<dbReference type="PANTHER" id="PTHR19849">
    <property type="entry name" value="PHOSPHOLIPASE A-2-ACTIVATING PROTEIN"/>
    <property type="match status" value="1"/>
</dbReference>
<dbReference type="SMART" id="SM00320">
    <property type="entry name" value="WD40"/>
    <property type="match status" value="7"/>
</dbReference>
<keyword evidence="8 13" id="KW-1133">Transmembrane helix</keyword>
<dbReference type="GO" id="GO:0003824">
    <property type="term" value="F:catalytic activity"/>
    <property type="evidence" value="ECO:0007669"/>
    <property type="project" value="InterPro"/>
</dbReference>
<name>A0A409VPH7_PSICY</name>
<dbReference type="Gene3D" id="3.10.20.870">
    <property type="entry name" value="PFU (PLAA family ubiquitin binding), C-terminal domain"/>
    <property type="match status" value="1"/>
</dbReference>
<comment type="similarity">
    <text evidence="3">Belongs to the Ca(2+):cation antiporter (CaCA) (TC 2.A.19) family.</text>
</comment>
<dbReference type="SUPFAM" id="SSF53254">
    <property type="entry name" value="Phosphoglycerate mutase-like"/>
    <property type="match status" value="1"/>
</dbReference>
<evidence type="ECO:0000259" key="15">
    <source>
        <dbReference type="PROSITE" id="PS51396"/>
    </source>
</evidence>
<evidence type="ECO:0000256" key="6">
    <source>
        <dbReference type="ARBA" id="ARBA00022692"/>
    </source>
</evidence>
<evidence type="ECO:0000256" key="3">
    <source>
        <dbReference type="ARBA" id="ARBA00008170"/>
    </source>
</evidence>
<keyword evidence="4" id="KW-0963">Cytoplasm</keyword>
<evidence type="ECO:0000256" key="2">
    <source>
        <dbReference type="ARBA" id="ARBA00004496"/>
    </source>
</evidence>
<evidence type="ECO:0000259" key="14">
    <source>
        <dbReference type="PROSITE" id="PS51394"/>
    </source>
</evidence>
<dbReference type="PROSITE" id="PS51396">
    <property type="entry name" value="PUL"/>
    <property type="match status" value="1"/>
</dbReference>
<dbReference type="InterPro" id="IPR004837">
    <property type="entry name" value="NaCa_Exmemb"/>
</dbReference>
<dbReference type="FunFam" id="2.130.10.10:FF:000236">
    <property type="entry name" value="Polyubiquitin binding protein (Doa1/Ufd3)"/>
    <property type="match status" value="1"/>
</dbReference>
<dbReference type="InterPro" id="IPR044880">
    <property type="entry name" value="NCX_ion-bd_dom_sf"/>
</dbReference>
<dbReference type="CDD" id="cd00200">
    <property type="entry name" value="WD40"/>
    <property type="match status" value="1"/>
</dbReference>
<dbReference type="InterPro" id="IPR001680">
    <property type="entry name" value="WD40_rpt"/>
</dbReference>
<dbReference type="PANTHER" id="PTHR19849:SF0">
    <property type="entry name" value="PHOSPHOLIPASE A-2-ACTIVATING PROTEIN"/>
    <property type="match status" value="1"/>
</dbReference>
<feature type="transmembrane region" description="Helical" evidence="13">
    <location>
        <begin position="1454"/>
        <end position="1475"/>
    </location>
</feature>
<feature type="transmembrane region" description="Helical" evidence="13">
    <location>
        <begin position="1125"/>
        <end position="1145"/>
    </location>
</feature>
<comment type="subcellular location">
    <subcellularLocation>
        <location evidence="2">Cytoplasm</location>
    </subcellularLocation>
    <subcellularLocation>
        <location evidence="1">Membrane</location>
        <topology evidence="1">Multi-pass membrane protein</topology>
    </subcellularLocation>
</comment>
<dbReference type="Gene3D" id="3.40.50.1240">
    <property type="entry name" value="Phosphoglycerate mutase-like"/>
    <property type="match status" value="1"/>
</dbReference>
<dbReference type="InterPro" id="IPR011989">
    <property type="entry name" value="ARM-like"/>
</dbReference>
<evidence type="ECO:0000256" key="12">
    <source>
        <dbReference type="PROSITE-ProRule" id="PRU00221"/>
    </source>
</evidence>
<feature type="repeat" description="WD" evidence="12">
    <location>
        <begin position="142"/>
        <end position="173"/>
    </location>
</feature>
<comment type="caution">
    <text evidence="16">The sequence shown here is derived from an EMBL/GenBank/DDBJ whole genome shotgun (WGS) entry which is preliminary data.</text>
</comment>
<evidence type="ECO:0000256" key="4">
    <source>
        <dbReference type="ARBA" id="ARBA00022490"/>
    </source>
</evidence>
<feature type="transmembrane region" description="Helical" evidence="13">
    <location>
        <begin position="1359"/>
        <end position="1382"/>
    </location>
</feature>
<dbReference type="Gene3D" id="1.20.1420.30">
    <property type="entry name" value="NCX, central ion-binding region"/>
    <property type="match status" value="1"/>
</dbReference>
<dbReference type="InterPro" id="IPR036322">
    <property type="entry name" value="WD40_repeat_dom_sf"/>
</dbReference>
<dbReference type="FunCoup" id="A0A409VPH7">
    <property type="interactions" value="1063"/>
</dbReference>
<dbReference type="InterPro" id="IPR004798">
    <property type="entry name" value="CAX-like"/>
</dbReference>
<dbReference type="GO" id="GO:0043161">
    <property type="term" value="P:proteasome-mediated ubiquitin-dependent protein catabolic process"/>
    <property type="evidence" value="ECO:0007669"/>
    <property type="project" value="TreeGrafter"/>
</dbReference>
<evidence type="ECO:0000256" key="11">
    <source>
        <dbReference type="PIRSR" id="PIRSR613078-2"/>
    </source>
</evidence>
<feature type="domain" description="PUL" evidence="15">
    <location>
        <begin position="584"/>
        <end position="889"/>
    </location>
</feature>
<keyword evidence="7" id="KW-0677">Repeat</keyword>
<dbReference type="GO" id="GO:0043130">
    <property type="term" value="F:ubiquitin binding"/>
    <property type="evidence" value="ECO:0007669"/>
    <property type="project" value="TreeGrafter"/>
</dbReference>
<dbReference type="InterPro" id="IPR015943">
    <property type="entry name" value="WD40/YVTN_repeat-like_dom_sf"/>
</dbReference>
<dbReference type="GO" id="GO:0005634">
    <property type="term" value="C:nucleus"/>
    <property type="evidence" value="ECO:0007669"/>
    <property type="project" value="TreeGrafter"/>
</dbReference>
<keyword evidence="9 13" id="KW-0472">Membrane</keyword>
<dbReference type="InterPro" id="IPR001345">
    <property type="entry name" value="PG/BPGM_mutase_AS"/>
</dbReference>
<gene>
    <name evidence="16" type="ORF">CVT25_014073</name>
</gene>
<dbReference type="Proteomes" id="UP000283269">
    <property type="component" value="Unassembled WGS sequence"/>
</dbReference>
<feature type="domain" description="PFU" evidence="14">
    <location>
        <begin position="357"/>
        <end position="452"/>
    </location>
</feature>
<dbReference type="SMART" id="SM00855">
    <property type="entry name" value="PGAM"/>
    <property type="match status" value="1"/>
</dbReference>
<dbReference type="Pfam" id="PF00300">
    <property type="entry name" value="His_Phos_1"/>
    <property type="match status" value="1"/>
</dbReference>
<dbReference type="EMBL" id="NHYD01003963">
    <property type="protein sequence ID" value="PPQ68147.1"/>
    <property type="molecule type" value="Genomic_DNA"/>
</dbReference>
<keyword evidence="6 13" id="KW-0812">Transmembrane</keyword>
<dbReference type="Pfam" id="PF09070">
    <property type="entry name" value="PFU"/>
    <property type="match status" value="1"/>
</dbReference>
<evidence type="ECO:0000256" key="1">
    <source>
        <dbReference type="ARBA" id="ARBA00004141"/>
    </source>
</evidence>
<dbReference type="PROSITE" id="PS50294">
    <property type="entry name" value="WD_REPEATS_REGION"/>
    <property type="match status" value="2"/>
</dbReference>
<reference evidence="16 17" key="1">
    <citation type="journal article" date="2018" name="Evol. Lett.">
        <title>Horizontal gene cluster transfer increased hallucinogenic mushroom diversity.</title>
        <authorList>
            <person name="Reynolds H.T."/>
            <person name="Vijayakumar V."/>
            <person name="Gluck-Thaler E."/>
            <person name="Korotkin H.B."/>
            <person name="Matheny P.B."/>
            <person name="Slot J.C."/>
        </authorList>
    </citation>
    <scope>NUCLEOTIDE SEQUENCE [LARGE SCALE GENOMIC DNA]</scope>
    <source>
        <strain evidence="16 17">2631</strain>
    </source>
</reference>
<evidence type="ECO:0000256" key="13">
    <source>
        <dbReference type="SAM" id="Phobius"/>
    </source>
</evidence>
<feature type="binding site" evidence="11">
    <location>
        <position position="945"/>
    </location>
    <ligand>
        <name>substrate</name>
    </ligand>
</feature>
<accession>A0A409VPH7</accession>
<dbReference type="Pfam" id="PF08324">
    <property type="entry name" value="PUL"/>
    <property type="match status" value="1"/>
</dbReference>
<dbReference type="Pfam" id="PF00400">
    <property type="entry name" value="WD40"/>
    <property type="match status" value="6"/>
</dbReference>
<dbReference type="CDD" id="cd07067">
    <property type="entry name" value="HP_PGM_like"/>
    <property type="match status" value="1"/>
</dbReference>
<dbReference type="PROSITE" id="PS00175">
    <property type="entry name" value="PG_MUTASE"/>
    <property type="match status" value="1"/>
</dbReference>